<dbReference type="GO" id="GO:0140359">
    <property type="term" value="F:ABC-type transporter activity"/>
    <property type="evidence" value="ECO:0007669"/>
    <property type="project" value="InterPro"/>
</dbReference>
<keyword evidence="7 8" id="KW-0472">Membrane</keyword>
<evidence type="ECO:0000259" key="9">
    <source>
        <dbReference type="PROSITE" id="PS50006"/>
    </source>
</evidence>
<keyword evidence="12" id="KW-1185">Reference proteome</keyword>
<comment type="caution">
    <text evidence="11">The sequence shown here is derived from an EMBL/GenBank/DDBJ whole genome shotgun (WGS) entry which is preliminary data.</text>
</comment>
<dbReference type="EMBL" id="BDCO01000002">
    <property type="protein sequence ID" value="GAT34207.1"/>
    <property type="molecule type" value="Genomic_DNA"/>
</dbReference>
<feature type="domain" description="FHA" evidence="9">
    <location>
        <begin position="20"/>
        <end position="69"/>
    </location>
</feature>
<dbReference type="InterPro" id="IPR050352">
    <property type="entry name" value="ABCG_transporters"/>
</dbReference>
<dbReference type="SMART" id="SM00382">
    <property type="entry name" value="AAA"/>
    <property type="match status" value="1"/>
</dbReference>
<evidence type="ECO:0000256" key="2">
    <source>
        <dbReference type="ARBA" id="ARBA00022448"/>
    </source>
</evidence>
<dbReference type="SMART" id="SM00240">
    <property type="entry name" value="FHA"/>
    <property type="match status" value="1"/>
</dbReference>
<accession>A0A146GBT1</accession>
<evidence type="ECO:0000256" key="1">
    <source>
        <dbReference type="ARBA" id="ARBA00004141"/>
    </source>
</evidence>
<dbReference type="InterPro" id="IPR013525">
    <property type="entry name" value="ABC2_TM"/>
</dbReference>
<dbReference type="InterPro" id="IPR000253">
    <property type="entry name" value="FHA_dom"/>
</dbReference>
<evidence type="ECO:0000256" key="4">
    <source>
        <dbReference type="ARBA" id="ARBA00022741"/>
    </source>
</evidence>
<organism evidence="11 12">
    <name type="scientific">Terrimicrobium sacchariphilum</name>
    <dbReference type="NCBI Taxonomy" id="690879"/>
    <lineage>
        <taxon>Bacteria</taxon>
        <taxon>Pseudomonadati</taxon>
        <taxon>Verrucomicrobiota</taxon>
        <taxon>Terrimicrobiia</taxon>
        <taxon>Terrimicrobiales</taxon>
        <taxon>Terrimicrobiaceae</taxon>
        <taxon>Terrimicrobium</taxon>
    </lineage>
</organism>
<feature type="transmembrane region" description="Helical" evidence="8">
    <location>
        <begin position="457"/>
        <end position="478"/>
    </location>
</feature>
<dbReference type="AlphaFoldDB" id="A0A146GBT1"/>
<gene>
    <name evidence="11" type="ORF">TSACC_22631</name>
</gene>
<dbReference type="Gene3D" id="2.60.200.20">
    <property type="match status" value="1"/>
</dbReference>
<dbReference type="GO" id="GO:0005524">
    <property type="term" value="F:ATP binding"/>
    <property type="evidence" value="ECO:0007669"/>
    <property type="project" value="UniProtKB-KW"/>
</dbReference>
<name>A0A146GBT1_TERSA</name>
<feature type="transmembrane region" description="Helical" evidence="8">
    <location>
        <begin position="518"/>
        <end position="538"/>
    </location>
</feature>
<evidence type="ECO:0000259" key="10">
    <source>
        <dbReference type="PROSITE" id="PS50893"/>
    </source>
</evidence>
<dbReference type="PROSITE" id="PS00211">
    <property type="entry name" value="ABC_TRANSPORTER_1"/>
    <property type="match status" value="1"/>
</dbReference>
<keyword evidence="5" id="KW-0067">ATP-binding</keyword>
<dbReference type="RefSeq" id="WP_075079858.1">
    <property type="nucleotide sequence ID" value="NZ_BDCO01000002.1"/>
</dbReference>
<feature type="transmembrane region" description="Helical" evidence="8">
    <location>
        <begin position="490"/>
        <end position="511"/>
    </location>
</feature>
<dbReference type="Pfam" id="PF00005">
    <property type="entry name" value="ABC_tran"/>
    <property type="match status" value="1"/>
</dbReference>
<dbReference type="OrthoDB" id="151099at2"/>
<dbReference type="InterPro" id="IPR008984">
    <property type="entry name" value="SMAD_FHA_dom_sf"/>
</dbReference>
<dbReference type="Proteomes" id="UP000076023">
    <property type="component" value="Unassembled WGS sequence"/>
</dbReference>
<feature type="domain" description="ABC transporter" evidence="10">
    <location>
        <begin position="105"/>
        <end position="337"/>
    </location>
</feature>
<evidence type="ECO:0000256" key="8">
    <source>
        <dbReference type="SAM" id="Phobius"/>
    </source>
</evidence>
<dbReference type="CDD" id="cd00060">
    <property type="entry name" value="FHA"/>
    <property type="match status" value="1"/>
</dbReference>
<keyword evidence="4" id="KW-0547">Nucleotide-binding</keyword>
<dbReference type="PANTHER" id="PTHR48041">
    <property type="entry name" value="ABC TRANSPORTER G FAMILY MEMBER 28"/>
    <property type="match status" value="1"/>
</dbReference>
<evidence type="ECO:0000256" key="5">
    <source>
        <dbReference type="ARBA" id="ARBA00022840"/>
    </source>
</evidence>
<dbReference type="Gene3D" id="3.40.50.300">
    <property type="entry name" value="P-loop containing nucleotide triphosphate hydrolases"/>
    <property type="match status" value="1"/>
</dbReference>
<keyword evidence="3 8" id="KW-0812">Transmembrane</keyword>
<proteinExistence type="predicted"/>
<sequence>MSSEIETREGLAPIPLKDGLVLGRGAEAGALLPDPAVSRRHAQLRSTPEGWIIEDLGSRSGSFLNGRVFQRERLVLGDVLRIGPFFLRYDGHFLRETLGATGARLEAISLGKIASGHTILSDVSLVVEPCQFVGVIGPSGAGKSTLLDALCALRPATSGSVRLDHVDLYKHYESLREELGYVPQDDIVPLELTVRDALWYGAKLRLPAGTPGAEISRLVDHTIAQIGLAERANTPVGRLSGGQRKRVSVGAELLCRPRLMFLDEPTSGLDPAAETRLMQSLRELSTNGCTIVCTTHVMGNAYLFDKLAVVNAGRLVFFGEPAAALRHFGVEHLENLYERLEILDPAGIPPSLPPSEEPASEPMLAARAKRPAALPILLMRQWAILRSDWKNLLLALGQPVFIALLVTWVSKESPLALFFAYIATLWFGCGNAAQEIVKELPMFRRERLIGLGRHEYLLAKFLSLARITIIQSLLLYGVMQITAGGLKGSIGWQVAGLVLTATASVGIGLAISALSRSVLQAVMLVPLVLIPQILFSGFTPSAGDMKDGPYLVSRLMPSAAVQSVMDVSLFWDQKITGSMRVDYPSSFSNLNRDRSLRNGQVFTNAGPAWQGLGTLALWALVSYWVAWFALRGKERG</sequence>
<dbReference type="InterPro" id="IPR003593">
    <property type="entry name" value="AAA+_ATPase"/>
</dbReference>
<dbReference type="InParanoid" id="A0A146GBT1"/>
<feature type="transmembrane region" description="Helical" evidence="8">
    <location>
        <begin position="389"/>
        <end position="409"/>
    </location>
</feature>
<dbReference type="PROSITE" id="PS50893">
    <property type="entry name" value="ABC_TRANSPORTER_2"/>
    <property type="match status" value="1"/>
</dbReference>
<dbReference type="GO" id="GO:0016887">
    <property type="term" value="F:ATP hydrolysis activity"/>
    <property type="evidence" value="ECO:0007669"/>
    <property type="project" value="InterPro"/>
</dbReference>
<dbReference type="InterPro" id="IPR027417">
    <property type="entry name" value="P-loop_NTPase"/>
</dbReference>
<dbReference type="InterPro" id="IPR003439">
    <property type="entry name" value="ABC_transporter-like_ATP-bd"/>
</dbReference>
<dbReference type="STRING" id="690879.TSACC_22631"/>
<dbReference type="Pfam" id="PF01061">
    <property type="entry name" value="ABC2_membrane"/>
    <property type="match status" value="1"/>
</dbReference>
<protein>
    <submittedName>
        <fullName evidence="11">ABC-type multidrug transport system, ATPase component</fullName>
    </submittedName>
</protein>
<reference evidence="12" key="1">
    <citation type="journal article" date="2017" name="Genome Announc.">
        <title>Draft Genome Sequence of Terrimicrobium sacchariphilum NM-5T, a Facultative Anaerobic Soil Bacterium of the Class Spartobacteria.</title>
        <authorList>
            <person name="Qiu Y.L."/>
            <person name="Tourlousse D.M."/>
            <person name="Matsuura N."/>
            <person name="Ohashi A."/>
            <person name="Sekiguchi Y."/>
        </authorList>
    </citation>
    <scope>NUCLEOTIDE SEQUENCE [LARGE SCALE GENOMIC DNA]</scope>
    <source>
        <strain evidence="12">NM-5</strain>
    </source>
</reference>
<keyword evidence="6 8" id="KW-1133">Transmembrane helix</keyword>
<comment type="subcellular location">
    <subcellularLocation>
        <location evidence="1">Membrane</location>
        <topology evidence="1">Multi-pass membrane protein</topology>
    </subcellularLocation>
</comment>
<evidence type="ECO:0000256" key="7">
    <source>
        <dbReference type="ARBA" id="ARBA00023136"/>
    </source>
</evidence>
<dbReference type="SUPFAM" id="SSF49879">
    <property type="entry name" value="SMAD/FHA domain"/>
    <property type="match status" value="1"/>
</dbReference>
<dbReference type="GO" id="GO:0016020">
    <property type="term" value="C:membrane"/>
    <property type="evidence" value="ECO:0007669"/>
    <property type="project" value="UniProtKB-SubCell"/>
</dbReference>
<evidence type="ECO:0000256" key="3">
    <source>
        <dbReference type="ARBA" id="ARBA00022692"/>
    </source>
</evidence>
<dbReference type="PANTHER" id="PTHR48041:SF139">
    <property type="entry name" value="PROTEIN SCARLET"/>
    <property type="match status" value="1"/>
</dbReference>
<evidence type="ECO:0000313" key="12">
    <source>
        <dbReference type="Proteomes" id="UP000076023"/>
    </source>
</evidence>
<feature type="transmembrane region" description="Helical" evidence="8">
    <location>
        <begin position="415"/>
        <end position="437"/>
    </location>
</feature>
<feature type="transmembrane region" description="Helical" evidence="8">
    <location>
        <begin position="608"/>
        <end position="630"/>
    </location>
</feature>
<dbReference type="Pfam" id="PF00498">
    <property type="entry name" value="FHA"/>
    <property type="match status" value="1"/>
</dbReference>
<dbReference type="SUPFAM" id="SSF52540">
    <property type="entry name" value="P-loop containing nucleoside triphosphate hydrolases"/>
    <property type="match status" value="1"/>
</dbReference>
<evidence type="ECO:0000313" key="11">
    <source>
        <dbReference type="EMBL" id="GAT34207.1"/>
    </source>
</evidence>
<keyword evidence="2" id="KW-0813">Transport</keyword>
<dbReference type="InterPro" id="IPR017871">
    <property type="entry name" value="ABC_transporter-like_CS"/>
</dbReference>
<dbReference type="PROSITE" id="PS50006">
    <property type="entry name" value="FHA_DOMAIN"/>
    <property type="match status" value="1"/>
</dbReference>
<evidence type="ECO:0000256" key="6">
    <source>
        <dbReference type="ARBA" id="ARBA00022989"/>
    </source>
</evidence>